<protein>
    <submittedName>
        <fullName evidence="2">Uncharacterized protein</fullName>
    </submittedName>
</protein>
<dbReference type="OrthoDB" id="251551at2759"/>
<accession>A0A1X0P8W9</accession>
<comment type="caution">
    <text evidence="2">The sequence shown here is derived from an EMBL/GenBank/DDBJ whole genome shotgun (WGS) entry which is preliminary data.</text>
</comment>
<dbReference type="AlphaFoldDB" id="A0A1X0P8W9"/>
<reference evidence="2 3" key="1">
    <citation type="submission" date="2017-03" db="EMBL/GenBank/DDBJ databases">
        <title>An alternative strategy for trypanosome survival in the mammalian bloodstream revealed through genome and transcriptome analysis of the ubiquitous bovine parasite Trypanosoma (Megatrypanum) theileri.</title>
        <authorList>
            <person name="Kelly S."/>
            <person name="Ivens A."/>
            <person name="Mott A."/>
            <person name="O'Neill E."/>
            <person name="Emms D."/>
            <person name="Macleod O."/>
            <person name="Voorheis P."/>
            <person name="Matthews J."/>
            <person name="Matthews K."/>
            <person name="Carrington M."/>
        </authorList>
    </citation>
    <scope>NUCLEOTIDE SEQUENCE [LARGE SCALE GENOMIC DNA]</scope>
    <source>
        <strain evidence="2">Edinburgh</strain>
    </source>
</reference>
<name>A0A1X0P8W9_9TRYP</name>
<organism evidence="2 3">
    <name type="scientific">Trypanosoma theileri</name>
    <dbReference type="NCBI Taxonomy" id="67003"/>
    <lineage>
        <taxon>Eukaryota</taxon>
        <taxon>Discoba</taxon>
        <taxon>Euglenozoa</taxon>
        <taxon>Kinetoplastea</taxon>
        <taxon>Metakinetoplastina</taxon>
        <taxon>Trypanosomatida</taxon>
        <taxon>Trypanosomatidae</taxon>
        <taxon>Trypanosoma</taxon>
    </lineage>
</organism>
<evidence type="ECO:0000313" key="3">
    <source>
        <dbReference type="Proteomes" id="UP000192257"/>
    </source>
</evidence>
<keyword evidence="3" id="KW-1185">Reference proteome</keyword>
<dbReference type="RefSeq" id="XP_028887384.1">
    <property type="nucleotide sequence ID" value="XM_029020876.1"/>
</dbReference>
<dbReference type="GeneID" id="39980656"/>
<dbReference type="VEuPathDB" id="TriTrypDB:TM35_000011950"/>
<dbReference type="EMBL" id="NBCO01000001">
    <property type="protein sequence ID" value="ORC93318.1"/>
    <property type="molecule type" value="Genomic_DNA"/>
</dbReference>
<evidence type="ECO:0000256" key="1">
    <source>
        <dbReference type="SAM" id="MobiDB-lite"/>
    </source>
</evidence>
<dbReference type="Proteomes" id="UP000192257">
    <property type="component" value="Unassembled WGS sequence"/>
</dbReference>
<proteinExistence type="predicted"/>
<feature type="region of interest" description="Disordered" evidence="1">
    <location>
        <begin position="28"/>
        <end position="63"/>
    </location>
</feature>
<sequence>MREKVKELDDREKKLKLDSQTSFVKPTVTENIVQSSSKSKARGGSSGGTAEESKLKDDSPYIVGGSSQERLLRATEAYRDLLFQHILEDCGADVPLPEVNLQSFPKNETPLERTISMLQKLERFCSSCRDESNVNIDSVTSCRRDGSENNYRERSLEAFRRLERAMEALS</sequence>
<evidence type="ECO:0000313" key="2">
    <source>
        <dbReference type="EMBL" id="ORC93318.1"/>
    </source>
</evidence>
<gene>
    <name evidence="2" type="ORF">TM35_000011950</name>
</gene>